<gene>
    <name evidence="1" type="ORF">EDD69_10434</name>
</gene>
<organism evidence="1 2">
    <name type="scientific">Thermolongibacillus altinsuensis</name>
    <dbReference type="NCBI Taxonomy" id="575256"/>
    <lineage>
        <taxon>Bacteria</taxon>
        <taxon>Bacillati</taxon>
        <taxon>Bacillota</taxon>
        <taxon>Bacilli</taxon>
        <taxon>Bacillales</taxon>
        <taxon>Anoxybacillaceae</taxon>
        <taxon>Thermolongibacillus</taxon>
    </lineage>
</organism>
<protein>
    <recommendedName>
        <fullName evidence="3">YolD-like protein</fullName>
    </recommendedName>
</protein>
<keyword evidence="2" id="KW-1185">Reference proteome</keyword>
<reference evidence="1 2" key="1">
    <citation type="submission" date="2019-03" db="EMBL/GenBank/DDBJ databases">
        <title>Genomic Encyclopedia of Type Strains, Phase IV (KMG-IV): sequencing the most valuable type-strain genomes for metagenomic binning, comparative biology and taxonomic classification.</title>
        <authorList>
            <person name="Goeker M."/>
        </authorList>
    </citation>
    <scope>NUCLEOTIDE SEQUENCE [LARGE SCALE GENOMIC DNA]</scope>
    <source>
        <strain evidence="1 2">DSM 24979</strain>
    </source>
</reference>
<dbReference type="EMBL" id="SLUL01000004">
    <property type="protein sequence ID" value="TCL50985.1"/>
    <property type="molecule type" value="Genomic_DNA"/>
</dbReference>
<evidence type="ECO:0000313" key="1">
    <source>
        <dbReference type="EMBL" id="TCL50985.1"/>
    </source>
</evidence>
<evidence type="ECO:0000313" key="2">
    <source>
        <dbReference type="Proteomes" id="UP000295658"/>
    </source>
</evidence>
<sequence length="105" mass="12265">MYKIVFSKNFVYKHRRNQLHYVYNMLRELQPGTEINVHTKEQTFYNVAFLALDHQTKKVSILTDRFYKDGNNLTTLDCSDITSIDIPVDSLVAASNERSSDDEDE</sequence>
<accession>A0A4R1QQ20</accession>
<proteinExistence type="predicted"/>
<dbReference type="RefSeq" id="WP_132947752.1">
    <property type="nucleotide sequence ID" value="NZ_BSVG01000004.1"/>
</dbReference>
<dbReference type="AlphaFoldDB" id="A0A4R1QQ20"/>
<dbReference type="Proteomes" id="UP000295658">
    <property type="component" value="Unassembled WGS sequence"/>
</dbReference>
<comment type="caution">
    <text evidence="1">The sequence shown here is derived from an EMBL/GenBank/DDBJ whole genome shotgun (WGS) entry which is preliminary data.</text>
</comment>
<evidence type="ECO:0008006" key="3">
    <source>
        <dbReference type="Google" id="ProtNLM"/>
    </source>
</evidence>
<name>A0A4R1QQ20_9BACL</name>
<dbReference type="OrthoDB" id="2968991at2"/>